<organism evidence="1 2">
    <name type="scientific">Candidatus Hakubella thermalkaliphila</name>
    <dbReference type="NCBI Taxonomy" id="2754717"/>
    <lineage>
        <taxon>Bacteria</taxon>
        <taxon>Bacillati</taxon>
        <taxon>Actinomycetota</taxon>
        <taxon>Actinomycetota incertae sedis</taxon>
        <taxon>Candidatus Hakubellales</taxon>
        <taxon>Candidatus Hakubellaceae</taxon>
        <taxon>Candidatus Hakubella</taxon>
    </lineage>
</organism>
<accession>A0A6V8NNZ1</accession>
<proteinExistence type="predicted"/>
<sequence>RRLMEAGLFDYQQVSKMDIREIENRLDSVRFFNYRITDDGGFTKYSRTFVEIIDSLKNKRLRQKFTAAKNSYDVGRIDYQLRSIHGIGATISAKLIMYLLREIRIGRVNPKDFWPIVSSILTEYHNSRFIKKVAEFVGRDITEDVYANWLS</sequence>
<dbReference type="Proteomes" id="UP000580051">
    <property type="component" value="Unassembled WGS sequence"/>
</dbReference>
<dbReference type="AlphaFoldDB" id="A0A6V8NNZ1"/>
<feature type="non-terminal residue" evidence="1">
    <location>
        <position position="1"/>
    </location>
</feature>
<gene>
    <name evidence="1" type="ORF">HKBW3S06_01265</name>
</gene>
<evidence type="ECO:0000313" key="2">
    <source>
        <dbReference type="Proteomes" id="UP000580051"/>
    </source>
</evidence>
<evidence type="ECO:0000313" key="1">
    <source>
        <dbReference type="EMBL" id="GFP22038.1"/>
    </source>
</evidence>
<name>A0A6V8NNZ1_9ACTN</name>
<dbReference type="EMBL" id="BLRV01000185">
    <property type="protein sequence ID" value="GFP22038.1"/>
    <property type="molecule type" value="Genomic_DNA"/>
</dbReference>
<comment type="caution">
    <text evidence="1">The sequence shown here is derived from an EMBL/GenBank/DDBJ whole genome shotgun (WGS) entry which is preliminary data.</text>
</comment>
<reference evidence="1 2" key="1">
    <citation type="journal article" date="2020" name="Front. Microbiol.">
        <title>Single-cell genomics of novel Actinobacteria with the Wood-Ljungdahl pathway discovered in a serpentinizing system.</title>
        <authorList>
            <person name="Merino N."/>
            <person name="Kawai M."/>
            <person name="Boyd E.S."/>
            <person name="Colman D.R."/>
            <person name="McGlynn S.E."/>
            <person name="Nealson K.H."/>
            <person name="Kurokawa K."/>
            <person name="Hongoh Y."/>
        </authorList>
    </citation>
    <scope>NUCLEOTIDE SEQUENCE [LARGE SCALE GENOMIC DNA]</scope>
    <source>
        <strain evidence="1 2">S06</strain>
    </source>
</reference>
<protein>
    <submittedName>
        <fullName evidence="1">Uncharacterized protein</fullName>
    </submittedName>
</protein>
<dbReference type="RefSeq" id="WP_176227102.1">
    <property type="nucleotide sequence ID" value="NZ_BLRV01000185.1"/>
</dbReference>